<evidence type="ECO:0000313" key="7">
    <source>
        <dbReference type="Proteomes" id="UP000199534"/>
    </source>
</evidence>
<reference evidence="6 7" key="1">
    <citation type="submission" date="2016-10" db="EMBL/GenBank/DDBJ databases">
        <authorList>
            <person name="de Groot N.N."/>
        </authorList>
    </citation>
    <scope>NUCLEOTIDE SEQUENCE [LARGE SCALE GENOMIC DNA]</scope>
    <source>
        <strain evidence="6 7">DSM 21019</strain>
    </source>
</reference>
<keyword evidence="2" id="KW-0285">Flavoprotein</keyword>
<accession>A0A1I6G9V0</accession>
<dbReference type="AlphaFoldDB" id="A0A1I6G9V0"/>
<dbReference type="OrthoDB" id="9773233at2"/>
<dbReference type="Pfam" id="PF22780">
    <property type="entry name" value="HI0933_like_1st"/>
    <property type="match status" value="1"/>
</dbReference>
<dbReference type="SUPFAM" id="SSF51905">
    <property type="entry name" value="FAD/NAD(P)-binding domain"/>
    <property type="match status" value="1"/>
</dbReference>
<dbReference type="Gene3D" id="2.40.30.10">
    <property type="entry name" value="Translation factors"/>
    <property type="match status" value="1"/>
</dbReference>
<evidence type="ECO:0000256" key="3">
    <source>
        <dbReference type="ARBA" id="ARBA00022827"/>
    </source>
</evidence>
<dbReference type="Gene3D" id="3.50.50.60">
    <property type="entry name" value="FAD/NAD(P)-binding domain"/>
    <property type="match status" value="1"/>
</dbReference>
<dbReference type="Proteomes" id="UP000199534">
    <property type="component" value="Unassembled WGS sequence"/>
</dbReference>
<dbReference type="PANTHER" id="PTHR42887:SF2">
    <property type="entry name" value="OS12G0638800 PROTEIN"/>
    <property type="match status" value="1"/>
</dbReference>
<feature type="domain" description="RsdA/BaiN/AoA(So)-like Rossmann fold-like" evidence="4">
    <location>
        <begin position="8"/>
        <end position="430"/>
    </location>
</feature>
<protein>
    <recommendedName>
        <fullName evidence="8">Flavoprotein, HI0933 family</fullName>
    </recommendedName>
</protein>
<proteinExistence type="predicted"/>
<dbReference type="NCBIfam" id="TIGR00275">
    <property type="entry name" value="aminoacetone oxidase family FAD-binding enzyme"/>
    <property type="match status" value="1"/>
</dbReference>
<dbReference type="EMBL" id="FOYQ01000001">
    <property type="protein sequence ID" value="SFR38930.1"/>
    <property type="molecule type" value="Genomic_DNA"/>
</dbReference>
<dbReference type="PRINTS" id="PR00368">
    <property type="entry name" value="FADPNR"/>
</dbReference>
<comment type="cofactor">
    <cofactor evidence="1">
        <name>FAD</name>
        <dbReference type="ChEBI" id="CHEBI:57692"/>
    </cofactor>
</comment>
<dbReference type="SUPFAM" id="SSF160996">
    <property type="entry name" value="HI0933 insert domain-like"/>
    <property type="match status" value="1"/>
</dbReference>
<evidence type="ECO:0000256" key="2">
    <source>
        <dbReference type="ARBA" id="ARBA00022630"/>
    </source>
</evidence>
<dbReference type="Pfam" id="PF03486">
    <property type="entry name" value="HI0933_like"/>
    <property type="match status" value="1"/>
</dbReference>
<evidence type="ECO:0000259" key="4">
    <source>
        <dbReference type="Pfam" id="PF03486"/>
    </source>
</evidence>
<dbReference type="Gene3D" id="1.10.8.260">
    <property type="entry name" value="HI0933 insert domain-like"/>
    <property type="match status" value="1"/>
</dbReference>
<gene>
    <name evidence="6" type="ORF">SAMN04490243_1456</name>
</gene>
<dbReference type="InterPro" id="IPR036188">
    <property type="entry name" value="FAD/NAD-bd_sf"/>
</dbReference>
<keyword evidence="7" id="KW-1185">Reference proteome</keyword>
<evidence type="ECO:0000256" key="1">
    <source>
        <dbReference type="ARBA" id="ARBA00001974"/>
    </source>
</evidence>
<dbReference type="InterPro" id="IPR023166">
    <property type="entry name" value="BaiN-like_dom_sf"/>
</dbReference>
<dbReference type="InterPro" id="IPR057661">
    <property type="entry name" value="RsdA/BaiN/AoA(So)_Rossmann"/>
</dbReference>
<dbReference type="InterPro" id="IPR004792">
    <property type="entry name" value="BaiN-like"/>
</dbReference>
<dbReference type="RefSeq" id="WP_092981840.1">
    <property type="nucleotide sequence ID" value="NZ_FOYQ01000001.1"/>
</dbReference>
<dbReference type="InterPro" id="IPR055178">
    <property type="entry name" value="RsdA/BaiN/AoA(So)-like_dom"/>
</dbReference>
<evidence type="ECO:0008006" key="8">
    <source>
        <dbReference type="Google" id="ProtNLM"/>
    </source>
</evidence>
<sequence length="438" mass="47879">MPDTDRYDLIVIGGGAAGFYGAIHVARRAKGARILILEKSRQCLSKVLISGGGRCNVTHRPLEPAALSANYPRGQKALIGPFHRHASSEVIHFFEELGVRLKTEDDGRVFPVSDSSEEIAGALEKEAGKLGIEVRTSAGVTDLAMHEHDPQDPKAQSTYEVFTKTTSFRSRTLLLACGSSPTIWRVMGKFGYRIVSPVPSLFTFNIDDARLDGLQGISVPAQVELLPPEFPKPAKPSLHLRSLKRSGSLIETGPLLITHWGISGPPVLRLSAWAARYLSELGYRFQVRINWIPDYHPGSVPQLLEEVRLSDPAKSLSRTRPIELPQRLWQALVEGAGISLNKRWGELSKAAIRELANQLTAATFEVRGKSTFKEEFVTAGGLDLRDFNGKTFESKKHPGLYAAGEVLNIDAITGGFNFQGAWTGAYIAAESLSEALTT</sequence>
<dbReference type="PANTHER" id="PTHR42887">
    <property type="entry name" value="OS12G0638800 PROTEIN"/>
    <property type="match status" value="1"/>
</dbReference>
<name>A0A1I6G9V0_9FLAO</name>
<evidence type="ECO:0000259" key="5">
    <source>
        <dbReference type="Pfam" id="PF22780"/>
    </source>
</evidence>
<feature type="domain" description="RsdA/BaiN/AoA(So)-like insert" evidence="5">
    <location>
        <begin position="198"/>
        <end position="377"/>
    </location>
</feature>
<organism evidence="6 7">
    <name type="scientific">Robiginitalea myxolifaciens</name>
    <dbReference type="NCBI Taxonomy" id="400055"/>
    <lineage>
        <taxon>Bacteria</taxon>
        <taxon>Pseudomonadati</taxon>
        <taxon>Bacteroidota</taxon>
        <taxon>Flavobacteriia</taxon>
        <taxon>Flavobacteriales</taxon>
        <taxon>Flavobacteriaceae</taxon>
        <taxon>Robiginitalea</taxon>
    </lineage>
</organism>
<evidence type="ECO:0000313" key="6">
    <source>
        <dbReference type="EMBL" id="SFR38930.1"/>
    </source>
</evidence>
<dbReference type="STRING" id="400055.SAMN04490243_1456"/>
<keyword evidence="3" id="KW-0274">FAD</keyword>